<name>A0A0A7PJJ4_9SPHN</name>
<gene>
    <name evidence="1" type="ORF">SKP52_16970</name>
</gene>
<proteinExistence type="predicted"/>
<dbReference type="HOGENOM" id="CLU_121322_0_0_5"/>
<accession>A0A0A7PJJ4</accession>
<keyword evidence="2" id="KW-1185">Reference proteome</keyword>
<sequence length="135" mass="15295">MITPEGRHVDAYIFGRSYQEVERGDYGSVVAALDANDPDWRQRELIVMPSHVASEDIDDIKAMIAAAHAAGFDAIAAPIVYWDEHSDNRADLAKALVLDWDVRWTVPNPWHREPEGQLWALGNDLWSRISRTLTQ</sequence>
<dbReference type="EMBL" id="CP009122">
    <property type="protein sequence ID" value="AJA10266.1"/>
    <property type="molecule type" value="Genomic_DNA"/>
</dbReference>
<evidence type="ECO:0000313" key="1">
    <source>
        <dbReference type="EMBL" id="AJA10266.1"/>
    </source>
</evidence>
<protein>
    <submittedName>
        <fullName evidence="1">Uncharacterized protein</fullName>
    </submittedName>
</protein>
<evidence type="ECO:0000313" key="2">
    <source>
        <dbReference type="Proteomes" id="UP000030907"/>
    </source>
</evidence>
<organism evidence="1 2">
    <name type="scientific">Sphingopyxis fribergensis</name>
    <dbReference type="NCBI Taxonomy" id="1515612"/>
    <lineage>
        <taxon>Bacteria</taxon>
        <taxon>Pseudomonadati</taxon>
        <taxon>Pseudomonadota</taxon>
        <taxon>Alphaproteobacteria</taxon>
        <taxon>Sphingomonadales</taxon>
        <taxon>Sphingomonadaceae</taxon>
        <taxon>Sphingopyxis</taxon>
    </lineage>
</organism>
<reference evidence="1 2" key="1">
    <citation type="journal article" date="2015" name="Int. J. Syst. Evol. Microbiol.">
        <title>Description of Sphingopyxis fribergensis sp. nov. - a soil bacterium with the ability to degrade styrene and phenylacetic acid.</title>
        <authorList>
            <person name="Oelschlagel M."/>
            <person name="Ruckert C."/>
            <person name="Kalinowski J."/>
            <person name="Schmidt G."/>
            <person name="Schlomann M."/>
            <person name="Tischler D."/>
        </authorList>
    </citation>
    <scope>NUCLEOTIDE SEQUENCE [LARGE SCALE GENOMIC DNA]</scope>
    <source>
        <strain evidence="1 2">Kp5.2</strain>
    </source>
</reference>
<dbReference type="Proteomes" id="UP000030907">
    <property type="component" value="Chromosome"/>
</dbReference>
<dbReference type="KEGG" id="sphk:SKP52_16970"/>
<dbReference type="AlphaFoldDB" id="A0A0A7PJJ4"/>